<dbReference type="GO" id="GO:0000398">
    <property type="term" value="P:mRNA splicing, via spliceosome"/>
    <property type="evidence" value="ECO:0007669"/>
    <property type="project" value="UniProtKB-UniRule"/>
</dbReference>
<dbReference type="Proteomes" id="UP000014760">
    <property type="component" value="Unassembled WGS sequence"/>
</dbReference>
<feature type="compositionally biased region" description="Low complexity" evidence="8">
    <location>
        <begin position="238"/>
        <end position="251"/>
    </location>
</feature>
<dbReference type="Pfam" id="PF03371">
    <property type="entry name" value="PRP38"/>
    <property type="match status" value="1"/>
</dbReference>
<evidence type="ECO:0000256" key="6">
    <source>
        <dbReference type="ARBA" id="ARBA00023242"/>
    </source>
</evidence>
<feature type="compositionally biased region" description="Basic and acidic residues" evidence="8">
    <location>
        <begin position="325"/>
        <end position="344"/>
    </location>
</feature>
<accession>R7TJL4</accession>
<feature type="compositionally biased region" description="Basic and acidic residues" evidence="8">
    <location>
        <begin position="252"/>
        <end position="266"/>
    </location>
</feature>
<name>R7TJL4_CAPTE</name>
<reference evidence="10" key="3">
    <citation type="submission" date="2015-06" db="UniProtKB">
        <authorList>
            <consortium name="EnsemblMetazoa"/>
        </authorList>
    </citation>
    <scope>IDENTIFICATION</scope>
</reference>
<evidence type="ECO:0000313" key="11">
    <source>
        <dbReference type="Proteomes" id="UP000014760"/>
    </source>
</evidence>
<feature type="compositionally biased region" description="Basic residues" evidence="8">
    <location>
        <begin position="267"/>
        <end position="324"/>
    </location>
</feature>
<comment type="function">
    <text evidence="7">Required for pre-mRNA splicing.</text>
</comment>
<feature type="region of interest" description="Disordered" evidence="8">
    <location>
        <begin position="218"/>
        <end position="344"/>
    </location>
</feature>
<evidence type="ECO:0000313" key="9">
    <source>
        <dbReference type="EMBL" id="ELT91290.1"/>
    </source>
</evidence>
<dbReference type="STRING" id="283909.R7TJL4"/>
<dbReference type="GO" id="GO:0005681">
    <property type="term" value="C:spliceosomal complex"/>
    <property type="evidence" value="ECO:0007669"/>
    <property type="project" value="UniProtKB-KW"/>
</dbReference>
<evidence type="ECO:0000256" key="2">
    <source>
        <dbReference type="ARBA" id="ARBA00006164"/>
    </source>
</evidence>
<reference evidence="11" key="1">
    <citation type="submission" date="2012-12" db="EMBL/GenBank/DDBJ databases">
        <authorList>
            <person name="Hellsten U."/>
            <person name="Grimwood J."/>
            <person name="Chapman J.A."/>
            <person name="Shapiro H."/>
            <person name="Aerts A."/>
            <person name="Otillar R.P."/>
            <person name="Terry A.Y."/>
            <person name="Boore J.L."/>
            <person name="Simakov O."/>
            <person name="Marletaz F."/>
            <person name="Cho S.-J."/>
            <person name="Edsinger-Gonzales E."/>
            <person name="Havlak P."/>
            <person name="Kuo D.-H."/>
            <person name="Larsson T."/>
            <person name="Lv J."/>
            <person name="Arendt D."/>
            <person name="Savage R."/>
            <person name="Osoegawa K."/>
            <person name="de Jong P."/>
            <person name="Lindberg D.R."/>
            <person name="Seaver E.C."/>
            <person name="Weisblat D.A."/>
            <person name="Putnam N.H."/>
            <person name="Grigoriev I.V."/>
            <person name="Rokhsar D.S."/>
        </authorList>
    </citation>
    <scope>NUCLEOTIDE SEQUENCE</scope>
    <source>
        <strain evidence="11">I ESC-2004</strain>
    </source>
</reference>
<dbReference type="HOGENOM" id="CLU_034151_1_0_1"/>
<reference evidence="9 11" key="2">
    <citation type="journal article" date="2013" name="Nature">
        <title>Insights into bilaterian evolution from three spiralian genomes.</title>
        <authorList>
            <person name="Simakov O."/>
            <person name="Marletaz F."/>
            <person name="Cho S.J."/>
            <person name="Edsinger-Gonzales E."/>
            <person name="Havlak P."/>
            <person name="Hellsten U."/>
            <person name="Kuo D.H."/>
            <person name="Larsson T."/>
            <person name="Lv J."/>
            <person name="Arendt D."/>
            <person name="Savage R."/>
            <person name="Osoegawa K."/>
            <person name="de Jong P."/>
            <person name="Grimwood J."/>
            <person name="Chapman J.A."/>
            <person name="Shapiro H."/>
            <person name="Aerts A."/>
            <person name="Otillar R.P."/>
            <person name="Terry A.Y."/>
            <person name="Boore J.L."/>
            <person name="Grigoriev I.V."/>
            <person name="Lindberg D.R."/>
            <person name="Seaver E.C."/>
            <person name="Weisblat D.A."/>
            <person name="Putnam N.H."/>
            <person name="Rokhsar D.S."/>
        </authorList>
    </citation>
    <scope>NUCLEOTIDE SEQUENCE</scope>
    <source>
        <strain evidence="9 11">I ESC-2004</strain>
    </source>
</reference>
<dbReference type="AlphaFoldDB" id="R7TJL4"/>
<protein>
    <recommendedName>
        <fullName evidence="7">Pre-mRNA-splicing factor 38</fullName>
    </recommendedName>
</protein>
<keyword evidence="11" id="KW-1185">Reference proteome</keyword>
<dbReference type="InterPro" id="IPR005037">
    <property type="entry name" value="PRP38"/>
</dbReference>
<comment type="subcellular location">
    <subcellularLocation>
        <location evidence="1 7">Nucleus</location>
    </subcellularLocation>
</comment>
<evidence type="ECO:0000256" key="4">
    <source>
        <dbReference type="ARBA" id="ARBA00022728"/>
    </source>
</evidence>
<dbReference type="EMBL" id="AMQN01013877">
    <property type="status" value="NOT_ANNOTATED_CDS"/>
    <property type="molecule type" value="Genomic_DNA"/>
</dbReference>
<dbReference type="PANTHER" id="PTHR23142">
    <property type="entry name" value="PRE-MRNA-SPLICING FACTOR 38A-RELATED"/>
    <property type="match status" value="1"/>
</dbReference>
<keyword evidence="6 7" id="KW-0539">Nucleus</keyword>
<dbReference type="EMBL" id="KB310564">
    <property type="protein sequence ID" value="ELT91290.1"/>
    <property type="molecule type" value="Genomic_DNA"/>
</dbReference>
<evidence type="ECO:0000256" key="8">
    <source>
        <dbReference type="SAM" id="MobiDB-lite"/>
    </source>
</evidence>
<evidence type="ECO:0000256" key="5">
    <source>
        <dbReference type="ARBA" id="ARBA00023187"/>
    </source>
</evidence>
<dbReference type="FunCoup" id="R7TJL4">
    <property type="interactions" value="466"/>
</dbReference>
<evidence type="ECO:0000256" key="7">
    <source>
        <dbReference type="RuleBase" id="RU367025"/>
    </source>
</evidence>
<keyword evidence="3 7" id="KW-0507">mRNA processing</keyword>
<evidence type="ECO:0000256" key="3">
    <source>
        <dbReference type="ARBA" id="ARBA00022664"/>
    </source>
</evidence>
<dbReference type="OMA" id="KERPQSH"/>
<dbReference type="OrthoDB" id="3881at2759"/>
<organism evidence="9">
    <name type="scientific">Capitella teleta</name>
    <name type="common">Polychaete worm</name>
    <dbReference type="NCBI Taxonomy" id="283909"/>
    <lineage>
        <taxon>Eukaryota</taxon>
        <taxon>Metazoa</taxon>
        <taxon>Spiralia</taxon>
        <taxon>Lophotrochozoa</taxon>
        <taxon>Annelida</taxon>
        <taxon>Polychaeta</taxon>
        <taxon>Sedentaria</taxon>
        <taxon>Scolecida</taxon>
        <taxon>Capitellidae</taxon>
        <taxon>Capitella</taxon>
    </lineage>
</organism>
<keyword evidence="4 7" id="KW-0747">Spliceosome</keyword>
<evidence type="ECO:0000256" key="1">
    <source>
        <dbReference type="ARBA" id="ARBA00004123"/>
    </source>
</evidence>
<gene>
    <name evidence="9" type="ORF">CAPTEDRAFT_220262</name>
</gene>
<dbReference type="EnsemblMetazoa" id="CapteT220262">
    <property type="protein sequence ID" value="CapteP220262"/>
    <property type="gene ID" value="CapteG220262"/>
</dbReference>
<feature type="compositionally biased region" description="Basic and acidic residues" evidence="8">
    <location>
        <begin position="218"/>
        <end position="237"/>
    </location>
</feature>
<keyword evidence="5 7" id="KW-0508">mRNA splicing</keyword>
<sequence>MAPNNPLPIHGNEKSMNLNHMILSNIQASPYFKVNLYDLKTYHEVIDEIFYKVNHLEPWEKGSRKTAGQTGMCGGVRGVGAGGIVSSAYCLLYKLFTLRLTRKQLVGLLQHTDSPYIRGLGFMYIRYTQPPGEIWDWYVDYLEDEEEIDVRAGGGHVITIGEMCRLFMTKLEWYSTLFPRVPVPIQKSIENHIRVSLLASDWLSVISSLFRNTMQRRETEITETDRETEEANVHRDNGASGRGNHSSSRRNSPAERESRDRRDSRDRHRHDDHRHRRRSSERKKRSRSRERSHRHREHKKKSHDHKHRHRSRSPERKHHHHHREHREDSFERDLRREKDRVRKH</sequence>
<proteinExistence type="inferred from homology"/>
<evidence type="ECO:0000313" key="10">
    <source>
        <dbReference type="EnsemblMetazoa" id="CapteP220262"/>
    </source>
</evidence>
<comment type="similarity">
    <text evidence="2 7">Belongs to the PRP38 family.</text>
</comment>